<organism evidence="3 4">
    <name type="scientific">Canna indica</name>
    <name type="common">Indian-shot</name>
    <dbReference type="NCBI Taxonomy" id="4628"/>
    <lineage>
        <taxon>Eukaryota</taxon>
        <taxon>Viridiplantae</taxon>
        <taxon>Streptophyta</taxon>
        <taxon>Embryophyta</taxon>
        <taxon>Tracheophyta</taxon>
        <taxon>Spermatophyta</taxon>
        <taxon>Magnoliopsida</taxon>
        <taxon>Liliopsida</taxon>
        <taxon>Zingiberales</taxon>
        <taxon>Cannaceae</taxon>
        <taxon>Canna</taxon>
    </lineage>
</organism>
<dbReference type="CDD" id="cd05162">
    <property type="entry name" value="PWWP"/>
    <property type="match status" value="1"/>
</dbReference>
<evidence type="ECO:0000259" key="2">
    <source>
        <dbReference type="PROSITE" id="PS50812"/>
    </source>
</evidence>
<protein>
    <recommendedName>
        <fullName evidence="2">PWWP domain-containing protein</fullName>
    </recommendedName>
</protein>
<evidence type="ECO:0000256" key="1">
    <source>
        <dbReference type="SAM" id="MobiDB-lite"/>
    </source>
</evidence>
<dbReference type="Gene3D" id="2.30.30.140">
    <property type="match status" value="1"/>
</dbReference>
<dbReference type="PANTHER" id="PTHR33697:SF1">
    <property type="entry name" value="TUDOR_PWWP_MBT SUPERFAMILY PROTEIN"/>
    <property type="match status" value="1"/>
</dbReference>
<feature type="compositionally biased region" description="Basic residues" evidence="1">
    <location>
        <begin position="723"/>
        <end position="735"/>
    </location>
</feature>
<dbReference type="AlphaFoldDB" id="A0AAQ3PZP5"/>
<gene>
    <name evidence="3" type="ORF">Cni_G00048</name>
</gene>
<accession>A0AAQ3PZP5</accession>
<dbReference type="Proteomes" id="UP001327560">
    <property type="component" value="Chromosome 1"/>
</dbReference>
<reference evidence="3 4" key="1">
    <citation type="submission" date="2023-10" db="EMBL/GenBank/DDBJ databases">
        <title>Chromosome-scale genome assembly provides insights into flower coloration mechanisms of Canna indica.</title>
        <authorList>
            <person name="Li C."/>
        </authorList>
    </citation>
    <scope>NUCLEOTIDE SEQUENCE [LARGE SCALE GENOMIC DNA]</scope>
    <source>
        <tissue evidence="3">Flower</tissue>
    </source>
</reference>
<feature type="domain" description="PWWP" evidence="2">
    <location>
        <begin position="16"/>
        <end position="78"/>
    </location>
</feature>
<feature type="compositionally biased region" description="Basic and acidic residues" evidence="1">
    <location>
        <begin position="206"/>
        <end position="218"/>
    </location>
</feature>
<dbReference type="SUPFAM" id="SSF63748">
    <property type="entry name" value="Tudor/PWWP/MBT"/>
    <property type="match status" value="1"/>
</dbReference>
<dbReference type="Pfam" id="PF00855">
    <property type="entry name" value="PWWP"/>
    <property type="match status" value="1"/>
</dbReference>
<name>A0AAQ3PZP5_9LILI</name>
<feature type="compositionally biased region" description="Basic and acidic residues" evidence="1">
    <location>
        <begin position="487"/>
        <end position="500"/>
    </location>
</feature>
<dbReference type="EMBL" id="CP136890">
    <property type="protein sequence ID" value="WOK91357.1"/>
    <property type="molecule type" value="Genomic_DNA"/>
</dbReference>
<keyword evidence="4" id="KW-1185">Reference proteome</keyword>
<dbReference type="PROSITE" id="PS50812">
    <property type="entry name" value="PWWP"/>
    <property type="match status" value="1"/>
</dbReference>
<evidence type="ECO:0000313" key="4">
    <source>
        <dbReference type="Proteomes" id="UP001327560"/>
    </source>
</evidence>
<feature type="region of interest" description="Disordered" evidence="1">
    <location>
        <begin position="196"/>
        <end position="218"/>
    </location>
</feature>
<dbReference type="InterPro" id="IPR000313">
    <property type="entry name" value="PWWP_dom"/>
</dbReference>
<feature type="region of interest" description="Disordered" evidence="1">
    <location>
        <begin position="487"/>
        <end position="514"/>
    </location>
</feature>
<proteinExistence type="predicted"/>
<feature type="region of interest" description="Disordered" evidence="1">
    <location>
        <begin position="709"/>
        <end position="735"/>
    </location>
</feature>
<evidence type="ECO:0000313" key="3">
    <source>
        <dbReference type="EMBL" id="WOK91357.1"/>
    </source>
</evidence>
<sequence>MGGEQDETLSSSNVSDGGLVWVRRPNGSWWPGRVLRRDELPAKCVIPSRSGTPIKLLGREDGSMDWYNLAKSTRVKAFRCGEFDECIEKAVAAPARSKKSSTSTGKYIRREDAILHALEIEKGYFLAGKQNGSVMDDCFRRMAYDFSRKSKKMYELDKQPGYITKKVDTVQDNAAQELSQSLVSYERTNKLIASDNKLMEKKKRKTPNDSEDHEGTKRMRDLQDIGLRAAPNRKSNVHADTGWSTELALPDSASLSESNIYNGFSGLRTKRSKDSCSSLKRKRSQIAKIHERPRKKNHRHAPSKDCGGTKVIVPSYCRWDGSVGGQPSDHGAGAAANKLKESLSTSRTDISCDIIISPHCSGTSSETLLNTSDSTPGIDRANFESEVKDCELASMLEFIDNDCPDDLINIPLIMGDNIRDDLSIMFEHFPTSDLEPDAAEKQHNICSQGDLASYFNEGLGESSFAGSARKFNNIRKKTEKRNLEQHLKGKKNINNERFGKDANSGSSIDGADQSDCSLKDKIEEERIFGGLDCKIDGNCFGESLTSDAIGQLLKDDSVSEVHDIPQSQITDLPPSEHGQSHSEVVKDLSAHLREQDTSSKIHMPVSTMPTQQLFPHDKVSLSTFSNSKVLKQLKFTTLGSSLLDVELTVKSSYRGPHVPLISLTSRLNRKEVVGHPVHVEAVKDGLTDTLLTRKICQSLKNRGNFIAKSPYGRNRGGRNNVTTKRKYSRNRNSRLSPRKIRRLSSINVDTKEKEVRKPVVEEIAGPVVACVPLRLVFSRIAEALSSSARLTSIS</sequence>
<dbReference type="InterPro" id="IPR044679">
    <property type="entry name" value="PWWP2-like"/>
</dbReference>
<dbReference type="PANTHER" id="PTHR33697">
    <property type="entry name" value="T17B22.17 PROTEIN-RELATED"/>
    <property type="match status" value="1"/>
</dbReference>